<evidence type="ECO:0000256" key="17">
    <source>
        <dbReference type="ARBA" id="ARBA00061654"/>
    </source>
</evidence>
<keyword evidence="12" id="KW-0868">Chloride</keyword>
<keyword evidence="9" id="KW-1015">Disulfide bond</keyword>
<evidence type="ECO:0000256" key="13">
    <source>
        <dbReference type="ARBA" id="ARBA00023257"/>
    </source>
</evidence>
<dbReference type="InterPro" id="IPR006201">
    <property type="entry name" value="Neur_channel"/>
</dbReference>
<evidence type="ECO:0000256" key="7">
    <source>
        <dbReference type="ARBA" id="ARBA00023065"/>
    </source>
</evidence>
<evidence type="ECO:0000313" key="23">
    <source>
        <dbReference type="Proteomes" id="UP001321473"/>
    </source>
</evidence>
<evidence type="ECO:0000256" key="8">
    <source>
        <dbReference type="ARBA" id="ARBA00023136"/>
    </source>
</evidence>
<feature type="transmembrane region" description="Helical" evidence="18">
    <location>
        <begin position="381"/>
        <end position="403"/>
    </location>
</feature>
<evidence type="ECO:0000259" key="20">
    <source>
        <dbReference type="Pfam" id="PF02931"/>
    </source>
</evidence>
<evidence type="ECO:0000256" key="1">
    <source>
        <dbReference type="ARBA" id="ARBA00022448"/>
    </source>
</evidence>
<dbReference type="InterPro" id="IPR006202">
    <property type="entry name" value="Neur_chan_lig-bd"/>
</dbReference>
<dbReference type="GO" id="GO:0008068">
    <property type="term" value="F:extracellularly glutamate-gated chloride channel activity"/>
    <property type="evidence" value="ECO:0007669"/>
    <property type="project" value="UniProtKB-ARBA"/>
</dbReference>
<protein>
    <recommendedName>
        <fullName evidence="24">Glutamate-gated chloride channel</fullName>
    </recommendedName>
</protein>
<dbReference type="NCBIfam" id="TIGR00860">
    <property type="entry name" value="LIC"/>
    <property type="match status" value="1"/>
</dbReference>
<keyword evidence="3 18" id="KW-0812">Transmembrane</keyword>
<feature type="transmembrane region" description="Helical" evidence="18">
    <location>
        <begin position="343"/>
        <end position="361"/>
    </location>
</feature>
<evidence type="ECO:0000256" key="10">
    <source>
        <dbReference type="ARBA" id="ARBA00023170"/>
    </source>
</evidence>
<sequence length="489" mass="54735">MALTSRVATSAAIAIVSAAAMARDGGLARDEGGGGSRSKPQSETLWATPLVHSASALAPPPWVSKVTMAFPRNASYLKPAVGVAILFVLLHGANAQNNFYSYVGRVLNDIFKPEKYDRQVRPAGTNESTGPVIVTTNLFVRSINDIDDHEMAYSVQLTFRQKWKDERLKYNDLNGQLRYLNLDTPSKLWLPDPFFSNELTGSFHNIMQPNVLVRIYPDGTVLYSTRISLRLSCPMNLKNFPFDRQACPLNIASYGYTTEDIVFLWKEGDPVQVTRNLHLLKFTLTKFMTDYCTARTNTGEYSCLRLDFVFERERRVYMVNVCIPCVMLVLLSWVTLWVSNKNTVVRIFVPLIVLLVAATFVGKQNQELLPHTSYTKAMDVWTGVCLTFLFILVLYVATVDYTARALKRSGQQASPASAKDDTRLEEDTGKAAPGSSESTSFRHVVKAWIQRPKSLPDKMDVVARIAFPLCFCLFLIIYFSVHAGSSADD</sequence>
<dbReference type="PRINTS" id="PR00252">
    <property type="entry name" value="NRIONCHANNEL"/>
</dbReference>
<dbReference type="GO" id="GO:0034707">
    <property type="term" value="C:chloride channel complex"/>
    <property type="evidence" value="ECO:0007669"/>
    <property type="project" value="UniProtKB-KW"/>
</dbReference>
<keyword evidence="14" id="KW-1071">Ligand-gated ion channel</keyword>
<dbReference type="SUPFAM" id="SSF90112">
    <property type="entry name" value="Neurotransmitter-gated ion-channel transmembrane pore"/>
    <property type="match status" value="1"/>
</dbReference>
<feature type="compositionally biased region" description="Basic and acidic residues" evidence="19">
    <location>
        <begin position="418"/>
        <end position="429"/>
    </location>
</feature>
<dbReference type="AlphaFoldDB" id="A0AAQ4E1G5"/>
<dbReference type="InterPro" id="IPR038050">
    <property type="entry name" value="Neuro_actylchol_rec"/>
</dbReference>
<evidence type="ECO:0000256" key="6">
    <source>
        <dbReference type="ARBA" id="ARBA00023018"/>
    </source>
</evidence>
<dbReference type="Gene3D" id="1.20.58.390">
    <property type="entry name" value="Neurotransmitter-gated ion-channel transmembrane domain"/>
    <property type="match status" value="1"/>
</dbReference>
<feature type="transmembrane region" description="Helical" evidence="18">
    <location>
        <begin position="316"/>
        <end position="336"/>
    </location>
</feature>
<dbReference type="SUPFAM" id="SSF63712">
    <property type="entry name" value="Nicotinic receptor ligand binding domain-like"/>
    <property type="match status" value="1"/>
</dbReference>
<keyword evidence="6" id="KW-0770">Synapse</keyword>
<evidence type="ECO:0008006" key="24">
    <source>
        <dbReference type="Google" id="ProtNLM"/>
    </source>
</evidence>
<dbReference type="InterPro" id="IPR036719">
    <property type="entry name" value="Neuro-gated_channel_TM_sf"/>
</dbReference>
<name>A0AAQ4E1G5_AMBAM</name>
<dbReference type="PANTHER" id="PTHR18945">
    <property type="entry name" value="NEUROTRANSMITTER GATED ION CHANNEL"/>
    <property type="match status" value="1"/>
</dbReference>
<evidence type="ECO:0000256" key="9">
    <source>
        <dbReference type="ARBA" id="ARBA00023157"/>
    </source>
</evidence>
<dbReference type="Pfam" id="PF02931">
    <property type="entry name" value="Neur_chan_LBD"/>
    <property type="match status" value="1"/>
</dbReference>
<evidence type="ECO:0000256" key="2">
    <source>
        <dbReference type="ARBA" id="ARBA00022475"/>
    </source>
</evidence>
<dbReference type="Pfam" id="PF02932">
    <property type="entry name" value="Neur_chan_memb"/>
    <property type="match status" value="1"/>
</dbReference>
<keyword evidence="15 18" id="KW-0407">Ion channel</keyword>
<evidence type="ECO:0000256" key="15">
    <source>
        <dbReference type="ARBA" id="ARBA00023303"/>
    </source>
</evidence>
<keyword evidence="8 18" id="KW-0472">Membrane</keyword>
<feature type="region of interest" description="Disordered" evidence="19">
    <location>
        <begin position="414"/>
        <end position="438"/>
    </location>
</feature>
<keyword evidence="10" id="KW-0675">Receptor</keyword>
<dbReference type="GO" id="GO:0004888">
    <property type="term" value="F:transmembrane signaling receptor activity"/>
    <property type="evidence" value="ECO:0007669"/>
    <property type="project" value="InterPro"/>
</dbReference>
<feature type="domain" description="Neurotransmitter-gated ion-channel transmembrane" evidence="21">
    <location>
        <begin position="322"/>
        <end position="408"/>
    </location>
</feature>
<gene>
    <name evidence="22" type="ORF">V5799_014980</name>
</gene>
<keyword evidence="11" id="KW-0869">Chloride channel</keyword>
<dbReference type="FunFam" id="2.70.170.10:FF:000022">
    <property type="entry name" value="glutamate-gated chloride channel isoform X1"/>
    <property type="match status" value="1"/>
</dbReference>
<keyword evidence="2" id="KW-1003">Cell membrane</keyword>
<evidence type="ECO:0000256" key="11">
    <source>
        <dbReference type="ARBA" id="ARBA00023173"/>
    </source>
</evidence>
<dbReference type="PRINTS" id="PR00253">
    <property type="entry name" value="GABAARECEPTR"/>
</dbReference>
<keyword evidence="13" id="KW-0628">Postsynaptic cell membrane</keyword>
<keyword evidence="7 18" id="KW-0406">Ion transport</keyword>
<dbReference type="InterPro" id="IPR006028">
    <property type="entry name" value="GABAA/Glycine_rcpt"/>
</dbReference>
<keyword evidence="4" id="KW-0732">Signal</keyword>
<dbReference type="InterPro" id="IPR036734">
    <property type="entry name" value="Neur_chan_lig-bd_sf"/>
</dbReference>
<reference evidence="22 23" key="1">
    <citation type="journal article" date="2023" name="Arcadia Sci">
        <title>De novo assembly of a long-read Amblyomma americanum tick genome.</title>
        <authorList>
            <person name="Chou S."/>
            <person name="Poskanzer K.E."/>
            <person name="Rollins M."/>
            <person name="Thuy-Boun P.S."/>
        </authorList>
    </citation>
    <scope>NUCLEOTIDE SEQUENCE [LARGE SCALE GENOMIC DNA]</scope>
    <source>
        <strain evidence="22">F_SG_1</strain>
        <tissue evidence="22">Salivary glands</tissue>
    </source>
</reference>
<dbReference type="InterPro" id="IPR006029">
    <property type="entry name" value="Neurotrans-gated_channel_TM"/>
</dbReference>
<dbReference type="Proteomes" id="UP001321473">
    <property type="component" value="Unassembled WGS sequence"/>
</dbReference>
<keyword evidence="1 18" id="KW-0813">Transport</keyword>
<proteinExistence type="inferred from homology"/>
<evidence type="ECO:0000256" key="19">
    <source>
        <dbReference type="SAM" id="MobiDB-lite"/>
    </source>
</evidence>
<feature type="transmembrane region" description="Helical" evidence="18">
    <location>
        <begin position="461"/>
        <end position="481"/>
    </location>
</feature>
<evidence type="ECO:0000256" key="3">
    <source>
        <dbReference type="ARBA" id="ARBA00022692"/>
    </source>
</evidence>
<dbReference type="InterPro" id="IPR018000">
    <property type="entry name" value="Neurotransmitter_ion_chnl_CS"/>
</dbReference>
<evidence type="ECO:0000256" key="5">
    <source>
        <dbReference type="ARBA" id="ARBA00022989"/>
    </source>
</evidence>
<evidence type="ECO:0000256" key="16">
    <source>
        <dbReference type="ARBA" id="ARBA00034104"/>
    </source>
</evidence>
<comment type="subcellular location">
    <subcellularLocation>
        <location evidence="16">Postsynaptic cell membrane</location>
        <topology evidence="16">Multi-pass membrane protein</topology>
    </subcellularLocation>
</comment>
<evidence type="ECO:0000313" key="22">
    <source>
        <dbReference type="EMBL" id="KAK8768555.1"/>
    </source>
</evidence>
<evidence type="ECO:0000256" key="18">
    <source>
        <dbReference type="RuleBase" id="RU000687"/>
    </source>
</evidence>
<comment type="caution">
    <text evidence="22">The sequence shown here is derived from an EMBL/GenBank/DDBJ whole genome shotgun (WGS) entry which is preliminary data.</text>
</comment>
<dbReference type="EMBL" id="JARKHS020023783">
    <property type="protein sequence ID" value="KAK8768555.1"/>
    <property type="molecule type" value="Genomic_DNA"/>
</dbReference>
<evidence type="ECO:0000259" key="21">
    <source>
        <dbReference type="Pfam" id="PF02932"/>
    </source>
</evidence>
<accession>A0AAQ4E1G5</accession>
<comment type="similarity">
    <text evidence="17">Belongs to the ligand-gated ion channel (TC 1.A.9) family. Glutamate-gated chloride channel (TC 1.A.9.4) subfamily.</text>
</comment>
<dbReference type="Gene3D" id="2.70.170.10">
    <property type="entry name" value="Neurotransmitter-gated ion-channel ligand-binding domain"/>
    <property type="match status" value="1"/>
</dbReference>
<evidence type="ECO:0000256" key="12">
    <source>
        <dbReference type="ARBA" id="ARBA00023214"/>
    </source>
</evidence>
<feature type="domain" description="Neurotransmitter-gated ion-channel ligand-binding" evidence="20">
    <location>
        <begin position="105"/>
        <end position="312"/>
    </location>
</feature>
<dbReference type="CDD" id="cd18993">
    <property type="entry name" value="LGIC_ECD_GluCl"/>
    <property type="match status" value="1"/>
</dbReference>
<keyword evidence="5 18" id="KW-1133">Transmembrane helix</keyword>
<dbReference type="PROSITE" id="PS00236">
    <property type="entry name" value="NEUROTR_ION_CHANNEL"/>
    <property type="match status" value="1"/>
</dbReference>
<evidence type="ECO:0000256" key="4">
    <source>
        <dbReference type="ARBA" id="ARBA00022729"/>
    </source>
</evidence>
<keyword evidence="23" id="KW-1185">Reference proteome</keyword>
<organism evidence="22 23">
    <name type="scientific">Amblyomma americanum</name>
    <name type="common">Lone star tick</name>
    <dbReference type="NCBI Taxonomy" id="6943"/>
    <lineage>
        <taxon>Eukaryota</taxon>
        <taxon>Metazoa</taxon>
        <taxon>Ecdysozoa</taxon>
        <taxon>Arthropoda</taxon>
        <taxon>Chelicerata</taxon>
        <taxon>Arachnida</taxon>
        <taxon>Acari</taxon>
        <taxon>Parasitiformes</taxon>
        <taxon>Ixodida</taxon>
        <taxon>Ixodoidea</taxon>
        <taxon>Ixodidae</taxon>
        <taxon>Amblyomminae</taxon>
        <taxon>Amblyomma</taxon>
    </lineage>
</organism>
<dbReference type="GO" id="GO:0045211">
    <property type="term" value="C:postsynaptic membrane"/>
    <property type="evidence" value="ECO:0007669"/>
    <property type="project" value="UniProtKB-SubCell"/>
</dbReference>
<evidence type="ECO:0000256" key="14">
    <source>
        <dbReference type="ARBA" id="ARBA00023286"/>
    </source>
</evidence>